<reference evidence="4" key="1">
    <citation type="submission" date="2022-01" db="EMBL/GenBank/DDBJ databases">
        <title>Alginate degradation mechanism of Vibrio pelagius WXL662.</title>
        <authorList>
            <person name="He X."/>
        </authorList>
    </citation>
    <scope>NUCLEOTIDE SEQUENCE</scope>
    <source>
        <strain evidence="4">WXL662</strain>
    </source>
</reference>
<organism evidence="4 5">
    <name type="scientific">Vibrio pelagius</name>
    <dbReference type="NCBI Taxonomy" id="28169"/>
    <lineage>
        <taxon>Bacteria</taxon>
        <taxon>Pseudomonadati</taxon>
        <taxon>Pseudomonadota</taxon>
        <taxon>Gammaproteobacteria</taxon>
        <taxon>Vibrionales</taxon>
        <taxon>Vibrionaceae</taxon>
        <taxon>Vibrio</taxon>
    </lineage>
</organism>
<evidence type="ECO:0000259" key="3">
    <source>
        <dbReference type="Pfam" id="PF01467"/>
    </source>
</evidence>
<dbReference type="Pfam" id="PF01467">
    <property type="entry name" value="CTP_transf_like"/>
    <property type="match status" value="1"/>
</dbReference>
<dbReference type="SUPFAM" id="SSF52374">
    <property type="entry name" value="Nucleotidylyl transferase"/>
    <property type="match status" value="1"/>
</dbReference>
<dbReference type="Gene3D" id="3.40.50.620">
    <property type="entry name" value="HUPs"/>
    <property type="match status" value="1"/>
</dbReference>
<sequence>MKIGSIHGRFQPFHNEHMEYALAALELCDYLWIGITQFDVDELSRTETGRSSRLSNPLTYIERVRIITDALKDEKIDLSRIGFVPFPIDQPNKLYQFVEKDTICFTTIREHWNLDKIEKLSTSGYKVEVLWENYKDKKVSSTLIRNSMINGDDNWKNMVRPSTVKHLNSIGLGCRLKAYSEQQ</sequence>
<gene>
    <name evidence="4" type="ORF">LZI70_03800</name>
</gene>
<evidence type="ECO:0000256" key="1">
    <source>
        <dbReference type="ARBA" id="ARBA00022679"/>
    </source>
</evidence>
<keyword evidence="2" id="KW-0548">Nucleotidyltransferase</keyword>
<evidence type="ECO:0000256" key="2">
    <source>
        <dbReference type="ARBA" id="ARBA00022695"/>
    </source>
</evidence>
<evidence type="ECO:0000313" key="4">
    <source>
        <dbReference type="EMBL" id="UTT85414.1"/>
    </source>
</evidence>
<dbReference type="PANTHER" id="PTHR21342">
    <property type="entry name" value="PHOSPHOPANTETHEINE ADENYLYLTRANSFERASE"/>
    <property type="match status" value="1"/>
</dbReference>
<accession>A0ABY5G5I4</accession>
<protein>
    <recommendedName>
        <fullName evidence="3">Cytidyltransferase-like domain-containing protein</fullName>
    </recommendedName>
</protein>
<evidence type="ECO:0000313" key="5">
    <source>
        <dbReference type="Proteomes" id="UP001059120"/>
    </source>
</evidence>
<feature type="domain" description="Cytidyltransferase-like" evidence="3">
    <location>
        <begin position="8"/>
        <end position="146"/>
    </location>
</feature>
<dbReference type="InterPro" id="IPR004821">
    <property type="entry name" value="Cyt_trans-like"/>
</dbReference>
<dbReference type="EMBL" id="CP090614">
    <property type="protein sequence ID" value="UTT85414.1"/>
    <property type="molecule type" value="Genomic_DNA"/>
</dbReference>
<dbReference type="PANTHER" id="PTHR21342:SF0">
    <property type="entry name" value="BIFUNCTIONAL NMN ADENYLYLTRANSFERASE_NUDIX HYDROLASE"/>
    <property type="match status" value="1"/>
</dbReference>
<name>A0ABY5G5I4_VIBPE</name>
<keyword evidence="1" id="KW-0808">Transferase</keyword>
<keyword evidence="5" id="KW-1185">Reference proteome</keyword>
<dbReference type="RefSeq" id="WP_255231324.1">
    <property type="nucleotide sequence ID" value="NZ_CP090614.1"/>
</dbReference>
<dbReference type="Proteomes" id="UP001059120">
    <property type="component" value="Chromosome 1"/>
</dbReference>
<proteinExistence type="predicted"/>
<dbReference type="InterPro" id="IPR014729">
    <property type="entry name" value="Rossmann-like_a/b/a_fold"/>
</dbReference>